<evidence type="ECO:0000313" key="12">
    <source>
        <dbReference type="EMBL" id="ERS95523.1"/>
    </source>
</evidence>
<feature type="region of interest" description="Disordered" evidence="11">
    <location>
        <begin position="410"/>
        <end position="445"/>
    </location>
</feature>
<evidence type="ECO:0000256" key="3">
    <source>
        <dbReference type="ARBA" id="ARBA00004123"/>
    </source>
</evidence>
<evidence type="ECO:0000256" key="11">
    <source>
        <dbReference type="SAM" id="MobiDB-lite"/>
    </source>
</evidence>
<evidence type="ECO:0008006" key="14">
    <source>
        <dbReference type="Google" id="ProtNLM"/>
    </source>
</evidence>
<dbReference type="GO" id="GO:0003697">
    <property type="term" value="F:single-stranded DNA binding"/>
    <property type="evidence" value="ECO:0007669"/>
    <property type="project" value="TreeGrafter"/>
</dbReference>
<dbReference type="GO" id="GO:0004518">
    <property type="term" value="F:nuclease activity"/>
    <property type="evidence" value="ECO:0007669"/>
    <property type="project" value="UniProtKB-KW"/>
</dbReference>
<dbReference type="GO" id="GO:0005737">
    <property type="term" value="C:cytoplasm"/>
    <property type="evidence" value="ECO:0007669"/>
    <property type="project" value="TreeGrafter"/>
</dbReference>
<evidence type="ECO:0000256" key="5">
    <source>
        <dbReference type="ARBA" id="ARBA00022723"/>
    </source>
</evidence>
<evidence type="ECO:0000256" key="4">
    <source>
        <dbReference type="ARBA" id="ARBA00022722"/>
    </source>
</evidence>
<dbReference type="eggNOG" id="ENOG502S394">
    <property type="taxonomic scope" value="Eukaryota"/>
</dbReference>
<gene>
    <name evidence="12" type="ORF">HMPREF1624_08039</name>
</gene>
<dbReference type="PANTHER" id="PTHR15822:SF4">
    <property type="entry name" value="TYROSYL-DNA PHOSPHODIESTERASE 2"/>
    <property type="match status" value="1"/>
</dbReference>
<sequence>MTAADEDPPTIGAPHEKPIVAADEDPEHPFSNVNPPGGNLLDPLPVSLASAVTAGITPPLLDTTDTQIVTFPWYIFDHAQDKWVISPPPIALSHDVVPLPGPPDLGPKDMTIVTWNVGHGRNERAERLASLIDGVQDADVEGCPDVVFLQELSGIAKHTLAELSFVRANYYIAGLEWMLADNKQEFYSAILMSRLRFARGPCSTFPSLGAVWAVWYPSQLNRYALCCDIGAPTATPNGTGKTIRLANVHFDSLAAAPNYRRRQLGIVSELLHAPDVYGGLVAGGFNPFLADDQDQNLAEEHGLVDCWTRLRGDAAEFPGHTWSRHGPGSHVFPPARLDKIAVWGLTPKTMEILQPGTVSMRVPTALVDAEGDTMPHDLADPADPAYEPIRIPWSDHAGLVMTFALTAHPGEATKPKTPRTKIVIPPEGSDSLDESDEPGEPYVVV</sequence>
<evidence type="ECO:0000256" key="10">
    <source>
        <dbReference type="ARBA" id="ARBA00023242"/>
    </source>
</evidence>
<dbReference type="InterPro" id="IPR036691">
    <property type="entry name" value="Endo/exonu/phosph_ase_sf"/>
</dbReference>
<keyword evidence="8" id="KW-0460">Magnesium</keyword>
<keyword evidence="4" id="KW-0540">Nuclease</keyword>
<name>U7PIS3_SPOS1</name>
<reference evidence="13" key="1">
    <citation type="journal article" date="2014" name="Genome Announc.">
        <title>Genome sequence of the pathogenic fungus Sporothrix schenckii (ATCC 58251).</title>
        <authorList>
            <person name="Cuomo C.A."/>
            <person name="Rodriguez-Del Valle N."/>
            <person name="Perez-Sanchez L."/>
            <person name="Abouelleil A."/>
            <person name="Goldberg J."/>
            <person name="Young S."/>
            <person name="Zeng Q."/>
            <person name="Birren B.W."/>
        </authorList>
    </citation>
    <scope>NUCLEOTIDE SEQUENCE [LARGE SCALE GENOMIC DNA]</scope>
    <source>
        <strain evidence="13">ATCC 58251 / de Perez 2211183</strain>
    </source>
</reference>
<evidence type="ECO:0000256" key="7">
    <source>
        <dbReference type="ARBA" id="ARBA00022801"/>
    </source>
</evidence>
<keyword evidence="13" id="KW-1185">Reference proteome</keyword>
<keyword evidence="6" id="KW-0227">DNA damage</keyword>
<dbReference type="AlphaFoldDB" id="U7PIS3"/>
<evidence type="ECO:0000256" key="9">
    <source>
        <dbReference type="ARBA" id="ARBA00023204"/>
    </source>
</evidence>
<evidence type="ECO:0000313" key="13">
    <source>
        <dbReference type="Proteomes" id="UP000018087"/>
    </source>
</evidence>
<dbReference type="GO" id="GO:0046872">
    <property type="term" value="F:metal ion binding"/>
    <property type="evidence" value="ECO:0007669"/>
    <property type="project" value="UniProtKB-KW"/>
</dbReference>
<dbReference type="GO" id="GO:0005634">
    <property type="term" value="C:nucleus"/>
    <property type="evidence" value="ECO:0007669"/>
    <property type="project" value="UniProtKB-SubCell"/>
</dbReference>
<evidence type="ECO:0000256" key="1">
    <source>
        <dbReference type="ARBA" id="ARBA00001936"/>
    </source>
</evidence>
<evidence type="ECO:0000256" key="6">
    <source>
        <dbReference type="ARBA" id="ARBA00022763"/>
    </source>
</evidence>
<keyword evidence="7" id="KW-0378">Hydrolase</keyword>
<comment type="cofactor">
    <cofactor evidence="2">
        <name>Mg(2+)</name>
        <dbReference type="ChEBI" id="CHEBI:18420"/>
    </cofactor>
</comment>
<dbReference type="GO" id="GO:0070260">
    <property type="term" value="F:5'-tyrosyl-DNA phosphodiesterase activity"/>
    <property type="evidence" value="ECO:0007669"/>
    <property type="project" value="TreeGrafter"/>
</dbReference>
<keyword evidence="9" id="KW-0234">DNA repair</keyword>
<dbReference type="InterPro" id="IPR051547">
    <property type="entry name" value="TDP2-like"/>
</dbReference>
<comment type="subcellular location">
    <subcellularLocation>
        <location evidence="3">Nucleus</location>
    </subcellularLocation>
</comment>
<proteinExistence type="predicted"/>
<feature type="region of interest" description="Disordered" evidence="11">
    <location>
        <begin position="1"/>
        <end position="34"/>
    </location>
</feature>
<dbReference type="Gene3D" id="3.60.10.10">
    <property type="entry name" value="Endonuclease/exonuclease/phosphatase"/>
    <property type="match status" value="1"/>
</dbReference>
<keyword evidence="5" id="KW-0479">Metal-binding</keyword>
<accession>U7PIS3</accession>
<organism evidence="12 13">
    <name type="scientific">Sporothrix schenckii (strain ATCC 58251 / de Perez 2211183)</name>
    <name type="common">Rose-picker's disease fungus</name>
    <dbReference type="NCBI Taxonomy" id="1391915"/>
    <lineage>
        <taxon>Eukaryota</taxon>
        <taxon>Fungi</taxon>
        <taxon>Dikarya</taxon>
        <taxon>Ascomycota</taxon>
        <taxon>Pezizomycotina</taxon>
        <taxon>Sordariomycetes</taxon>
        <taxon>Sordariomycetidae</taxon>
        <taxon>Ophiostomatales</taxon>
        <taxon>Ophiostomataceae</taxon>
        <taxon>Sporothrix</taxon>
    </lineage>
</organism>
<dbReference type="HOGENOM" id="CLU_042307_1_0_1"/>
<evidence type="ECO:0000256" key="8">
    <source>
        <dbReference type="ARBA" id="ARBA00022842"/>
    </source>
</evidence>
<comment type="cofactor">
    <cofactor evidence="1">
        <name>Mn(2+)</name>
        <dbReference type="ChEBI" id="CHEBI:29035"/>
    </cofactor>
</comment>
<keyword evidence="10" id="KW-0539">Nucleus</keyword>
<dbReference type="PANTHER" id="PTHR15822">
    <property type="entry name" value="TRAF AND TNF RECEPTOR-ASSOCIATED PROTEIN"/>
    <property type="match status" value="1"/>
</dbReference>
<dbReference type="SUPFAM" id="SSF56219">
    <property type="entry name" value="DNase I-like"/>
    <property type="match status" value="1"/>
</dbReference>
<protein>
    <recommendedName>
        <fullName evidence="14">Endonuclease/exonuclease/phosphatase domain-containing protein</fullName>
    </recommendedName>
</protein>
<dbReference type="Proteomes" id="UP000018087">
    <property type="component" value="Unassembled WGS sequence"/>
</dbReference>
<dbReference type="GO" id="GO:0006302">
    <property type="term" value="P:double-strand break repair"/>
    <property type="evidence" value="ECO:0007669"/>
    <property type="project" value="TreeGrafter"/>
</dbReference>
<evidence type="ECO:0000256" key="2">
    <source>
        <dbReference type="ARBA" id="ARBA00001946"/>
    </source>
</evidence>
<dbReference type="EMBL" id="KI440853">
    <property type="protein sequence ID" value="ERS95523.1"/>
    <property type="molecule type" value="Genomic_DNA"/>
</dbReference>
<feature type="compositionally biased region" description="Acidic residues" evidence="11">
    <location>
        <begin position="430"/>
        <end position="439"/>
    </location>
</feature>
<dbReference type="OrthoDB" id="9975959at2759"/>